<evidence type="ECO:0000259" key="3">
    <source>
        <dbReference type="PROSITE" id="PS51866"/>
    </source>
</evidence>
<feature type="domain" description="Mop" evidence="3">
    <location>
        <begin position="73"/>
        <end position="138"/>
    </location>
</feature>
<dbReference type="InterPro" id="IPR004606">
    <property type="entry name" value="Mop_domain"/>
</dbReference>
<evidence type="ECO:0000256" key="1">
    <source>
        <dbReference type="ARBA" id="ARBA00022505"/>
    </source>
</evidence>
<dbReference type="PROSITE" id="PS51866">
    <property type="entry name" value="MOP"/>
    <property type="match status" value="2"/>
</dbReference>
<evidence type="ECO:0000313" key="5">
    <source>
        <dbReference type="Proteomes" id="UP000621210"/>
    </source>
</evidence>
<dbReference type="GO" id="GO:0015689">
    <property type="term" value="P:molybdate ion transport"/>
    <property type="evidence" value="ECO:0007669"/>
    <property type="project" value="InterPro"/>
</dbReference>
<reference evidence="4" key="2">
    <citation type="submission" date="2020-09" db="EMBL/GenBank/DDBJ databases">
        <authorList>
            <person name="Luo X."/>
        </authorList>
    </citation>
    <scope>NUCLEOTIDE SEQUENCE</scope>
    <source>
        <strain evidence="4">TRM S81-3</strain>
    </source>
</reference>
<dbReference type="PANTHER" id="PTHR30432:SF1">
    <property type="entry name" value="DNA-BINDING TRANSCRIPTIONAL DUAL REGULATOR MODE"/>
    <property type="match status" value="1"/>
</dbReference>
<keyword evidence="1 2" id="KW-0500">Molybdenum</keyword>
<feature type="domain" description="Mop" evidence="3">
    <location>
        <begin position="2"/>
        <end position="68"/>
    </location>
</feature>
<evidence type="ECO:0000313" key="4">
    <source>
        <dbReference type="EMBL" id="MBD0422557.1"/>
    </source>
</evidence>
<dbReference type="InterPro" id="IPR051815">
    <property type="entry name" value="Molybdate_resp_trans_reg"/>
</dbReference>
<protein>
    <submittedName>
        <fullName evidence="4">TOBE domain-containing protein</fullName>
    </submittedName>
</protein>
<dbReference type="PANTHER" id="PTHR30432">
    <property type="entry name" value="TRANSCRIPTIONAL REGULATOR MODE"/>
    <property type="match status" value="1"/>
</dbReference>
<sequence length="144" mass="14649">MTLSIRNQLPGTVTEVHPGEVMATVKVRLTGGQELTAAITLEAVEELGLAPGSPVSALVKSTEVSLATGRIEGLSIRNQLPGTITRLTLGEAMAIVKVTVDGGDLTAAITKDAAGDLGIFVGSDVVALIKSTEVALATAPHQVP</sequence>
<dbReference type="NCBIfam" id="TIGR00638">
    <property type="entry name" value="Mop"/>
    <property type="match status" value="2"/>
</dbReference>
<dbReference type="InterPro" id="IPR008995">
    <property type="entry name" value="Mo/tungstate-bd_C_term_dom"/>
</dbReference>
<dbReference type="EMBL" id="JACVQF010000213">
    <property type="protein sequence ID" value="MBD0422557.1"/>
    <property type="molecule type" value="Genomic_DNA"/>
</dbReference>
<organism evidence="4 5">
    <name type="scientific">Streptomyces griseicoloratus</name>
    <dbReference type="NCBI Taxonomy" id="2752516"/>
    <lineage>
        <taxon>Bacteria</taxon>
        <taxon>Bacillati</taxon>
        <taxon>Actinomycetota</taxon>
        <taxon>Actinomycetes</taxon>
        <taxon>Kitasatosporales</taxon>
        <taxon>Streptomycetaceae</taxon>
        <taxon>Streptomyces</taxon>
    </lineage>
</organism>
<name>A0A926QTY3_9ACTN</name>
<dbReference type="InterPro" id="IPR005116">
    <property type="entry name" value="Transp-assoc_OB_typ1"/>
</dbReference>
<keyword evidence="5" id="KW-1185">Reference proteome</keyword>
<dbReference type="RefSeq" id="WP_188183531.1">
    <property type="nucleotide sequence ID" value="NZ_JACVQF010000213.1"/>
</dbReference>
<reference evidence="4" key="1">
    <citation type="submission" date="2020-09" db="EMBL/GenBank/DDBJ databases">
        <title>Streptomyces grisecoloratus sp. nov., isolated from cotton soil.</title>
        <authorList>
            <person name="Xing L."/>
        </authorList>
    </citation>
    <scope>NUCLEOTIDE SEQUENCE</scope>
    <source>
        <strain evidence="4">TRM S81-3</strain>
    </source>
</reference>
<dbReference type="AlphaFoldDB" id="A0A926QTY3"/>
<dbReference type="SUPFAM" id="SSF50331">
    <property type="entry name" value="MOP-like"/>
    <property type="match status" value="2"/>
</dbReference>
<accession>A0A926QTY3</accession>
<comment type="caution">
    <text evidence="4">The sequence shown here is derived from an EMBL/GenBank/DDBJ whole genome shotgun (WGS) entry which is preliminary data.</text>
</comment>
<evidence type="ECO:0000256" key="2">
    <source>
        <dbReference type="PROSITE-ProRule" id="PRU01213"/>
    </source>
</evidence>
<gene>
    <name evidence="4" type="ORF">H0H10_25915</name>
</gene>
<dbReference type="Gene3D" id="2.40.50.100">
    <property type="match status" value="2"/>
</dbReference>
<dbReference type="Pfam" id="PF03459">
    <property type="entry name" value="TOBE"/>
    <property type="match status" value="2"/>
</dbReference>
<dbReference type="Proteomes" id="UP000621210">
    <property type="component" value="Unassembled WGS sequence"/>
</dbReference>
<proteinExistence type="predicted"/>